<protein>
    <submittedName>
        <fullName evidence="2">Uncharacterized protein</fullName>
    </submittedName>
</protein>
<organism evidence="2 3">
    <name type="scientific">Clonostachys rhizophaga</name>
    <dbReference type="NCBI Taxonomy" id="160324"/>
    <lineage>
        <taxon>Eukaryota</taxon>
        <taxon>Fungi</taxon>
        <taxon>Dikarya</taxon>
        <taxon>Ascomycota</taxon>
        <taxon>Pezizomycotina</taxon>
        <taxon>Sordariomycetes</taxon>
        <taxon>Hypocreomycetidae</taxon>
        <taxon>Hypocreales</taxon>
        <taxon>Bionectriaceae</taxon>
        <taxon>Clonostachys</taxon>
    </lineage>
</organism>
<dbReference type="EMBL" id="CABFNQ020000764">
    <property type="protein sequence ID" value="CAH0041656.1"/>
    <property type="molecule type" value="Genomic_DNA"/>
</dbReference>
<evidence type="ECO:0000313" key="3">
    <source>
        <dbReference type="Proteomes" id="UP000696573"/>
    </source>
</evidence>
<dbReference type="Proteomes" id="UP000696573">
    <property type="component" value="Unassembled WGS sequence"/>
</dbReference>
<feature type="compositionally biased region" description="Gly residues" evidence="1">
    <location>
        <begin position="153"/>
        <end position="176"/>
    </location>
</feature>
<reference evidence="2" key="1">
    <citation type="submission" date="2021-10" db="EMBL/GenBank/DDBJ databases">
        <authorList>
            <person name="Piombo E."/>
        </authorList>
    </citation>
    <scope>NUCLEOTIDE SEQUENCE</scope>
</reference>
<dbReference type="OrthoDB" id="10438799at2759"/>
<name>A0A9N9W3D1_9HYPO</name>
<comment type="caution">
    <text evidence="2">The sequence shown here is derived from an EMBL/GenBank/DDBJ whole genome shotgun (WGS) entry which is preliminary data.</text>
</comment>
<gene>
    <name evidence="2" type="ORF">CRHIZ90672A_00012198</name>
</gene>
<keyword evidence="3" id="KW-1185">Reference proteome</keyword>
<feature type="region of interest" description="Disordered" evidence="1">
    <location>
        <begin position="152"/>
        <end position="186"/>
    </location>
</feature>
<accession>A0A9N9W3D1</accession>
<evidence type="ECO:0000313" key="2">
    <source>
        <dbReference type="EMBL" id="CAH0041656.1"/>
    </source>
</evidence>
<sequence>MRSFPSAFHFSSLSRSSALSLATNVTSRPLTPPNAVGTTAAVIRLNTLLIVILPPANTYGFPAPSSFASSTPLPVDAVAVTRQPSSLATCTLKMPTPPVAPLISTLSPLPSCTCGAMVWSAVKAPTSRVCNGELCERAGGLERVDAADDGVAGAEGGDVGADGLDGAGEVHAGGLGEARDGAGDEA</sequence>
<evidence type="ECO:0000256" key="1">
    <source>
        <dbReference type="SAM" id="MobiDB-lite"/>
    </source>
</evidence>
<proteinExistence type="predicted"/>
<feature type="compositionally biased region" description="Basic and acidic residues" evidence="1">
    <location>
        <begin position="177"/>
        <end position="186"/>
    </location>
</feature>
<dbReference type="AlphaFoldDB" id="A0A9N9W3D1"/>